<keyword evidence="2" id="KW-1185">Reference proteome</keyword>
<evidence type="ECO:0000313" key="2">
    <source>
        <dbReference type="Proteomes" id="UP001062846"/>
    </source>
</evidence>
<dbReference type="Proteomes" id="UP001062846">
    <property type="component" value="Chromosome 4"/>
</dbReference>
<reference evidence="1" key="1">
    <citation type="submission" date="2022-02" db="EMBL/GenBank/DDBJ databases">
        <title>Plant Genome Project.</title>
        <authorList>
            <person name="Zhang R.-G."/>
        </authorList>
    </citation>
    <scope>NUCLEOTIDE SEQUENCE</scope>
    <source>
        <strain evidence="1">AT1</strain>
    </source>
</reference>
<gene>
    <name evidence="1" type="ORF">RHMOL_Rhmol04G0262800</name>
</gene>
<organism evidence="1 2">
    <name type="scientific">Rhododendron molle</name>
    <name type="common">Chinese azalea</name>
    <name type="synonym">Azalea mollis</name>
    <dbReference type="NCBI Taxonomy" id="49168"/>
    <lineage>
        <taxon>Eukaryota</taxon>
        <taxon>Viridiplantae</taxon>
        <taxon>Streptophyta</taxon>
        <taxon>Embryophyta</taxon>
        <taxon>Tracheophyta</taxon>
        <taxon>Spermatophyta</taxon>
        <taxon>Magnoliopsida</taxon>
        <taxon>eudicotyledons</taxon>
        <taxon>Gunneridae</taxon>
        <taxon>Pentapetalae</taxon>
        <taxon>asterids</taxon>
        <taxon>Ericales</taxon>
        <taxon>Ericaceae</taxon>
        <taxon>Ericoideae</taxon>
        <taxon>Rhodoreae</taxon>
        <taxon>Rhododendron</taxon>
    </lineage>
</organism>
<name>A0ACC0P5M4_RHOML</name>
<comment type="caution">
    <text evidence="1">The sequence shown here is derived from an EMBL/GenBank/DDBJ whole genome shotgun (WGS) entry which is preliminary data.</text>
</comment>
<dbReference type="EMBL" id="CM046391">
    <property type="protein sequence ID" value="KAI8560519.1"/>
    <property type="molecule type" value="Genomic_DNA"/>
</dbReference>
<accession>A0ACC0P5M4</accession>
<protein>
    <submittedName>
        <fullName evidence="1">Uncharacterized protein</fullName>
    </submittedName>
</protein>
<proteinExistence type="predicted"/>
<sequence length="239" mass="25222">MIYPNSKGNANQSITKGRSPLASGGACSLASGVHSDSTKGHLDGTDEGRSTTLAEDFNILQQGQVASREVDIRSNGTKECARLSDKEYTTPTEKISGDMDHAFPSLGLSPICQSSNKVLESNTQYFVEEPDSPRAALVNNLDLEVDLGVSSPIPKPLSPPHPDDEAEPQSVNSETTLAVADSSFNQEKGRVRLRGNQRGRGRYGGGRSKCAGKEKRLSGFWGLGDGDGDGVGGGANFPV</sequence>
<evidence type="ECO:0000313" key="1">
    <source>
        <dbReference type="EMBL" id="KAI8560519.1"/>
    </source>
</evidence>